<dbReference type="Proteomes" id="UP000011668">
    <property type="component" value="Unassembled WGS sequence"/>
</dbReference>
<feature type="compositionally biased region" description="Polar residues" evidence="1">
    <location>
        <begin position="441"/>
        <end position="450"/>
    </location>
</feature>
<protein>
    <submittedName>
        <fullName evidence="2">Uncharacterized protein</fullName>
    </submittedName>
</protein>
<dbReference type="HOGENOM" id="CLU_258993_0_0_1"/>
<feature type="region of interest" description="Disordered" evidence="1">
    <location>
        <begin position="1015"/>
        <end position="1036"/>
    </location>
</feature>
<feature type="region of interest" description="Disordered" evidence="1">
    <location>
        <begin position="283"/>
        <end position="310"/>
    </location>
</feature>
<name>L8WXI4_THACA</name>
<feature type="compositionally biased region" description="Basic residues" evidence="1">
    <location>
        <begin position="626"/>
        <end position="638"/>
    </location>
</feature>
<feature type="compositionally biased region" description="Polar residues" evidence="1">
    <location>
        <begin position="897"/>
        <end position="911"/>
    </location>
</feature>
<evidence type="ECO:0000256" key="1">
    <source>
        <dbReference type="SAM" id="MobiDB-lite"/>
    </source>
</evidence>
<feature type="region of interest" description="Disordered" evidence="1">
    <location>
        <begin position="347"/>
        <end position="493"/>
    </location>
</feature>
<feature type="region of interest" description="Disordered" evidence="1">
    <location>
        <begin position="597"/>
        <end position="647"/>
    </location>
</feature>
<dbReference type="OrthoDB" id="3236249at2759"/>
<dbReference type="EMBL" id="AFRT01001155">
    <property type="protein sequence ID" value="ELU41074.1"/>
    <property type="molecule type" value="Genomic_DNA"/>
</dbReference>
<feature type="compositionally biased region" description="Basic and acidic residues" evidence="1">
    <location>
        <begin position="201"/>
        <end position="213"/>
    </location>
</feature>
<feature type="compositionally biased region" description="Polar residues" evidence="1">
    <location>
        <begin position="347"/>
        <end position="361"/>
    </location>
</feature>
<feature type="region of interest" description="Disordered" evidence="1">
    <location>
        <begin position="1179"/>
        <end position="1204"/>
    </location>
</feature>
<feature type="compositionally biased region" description="Polar residues" evidence="1">
    <location>
        <begin position="172"/>
        <end position="198"/>
    </location>
</feature>
<feature type="region of interest" description="Disordered" evidence="1">
    <location>
        <begin position="897"/>
        <end position="928"/>
    </location>
</feature>
<feature type="region of interest" description="Disordered" evidence="1">
    <location>
        <begin position="1217"/>
        <end position="1236"/>
    </location>
</feature>
<keyword evidence="3" id="KW-1185">Reference proteome</keyword>
<comment type="caution">
    <text evidence="2">The sequence shown here is derived from an EMBL/GenBank/DDBJ whole genome shotgun (WGS) entry which is preliminary data.</text>
</comment>
<evidence type="ECO:0000313" key="2">
    <source>
        <dbReference type="EMBL" id="ELU41074.1"/>
    </source>
</evidence>
<feature type="region of interest" description="Disordered" evidence="1">
    <location>
        <begin position="172"/>
        <end position="233"/>
    </location>
</feature>
<sequence length="1551" mass="169042">MTGLVSNVHRSSNGAASLVKGLFHPDLLRQRVGVRPVGTLAHDIQRRGEDSVSDSVHKFTPSKRGQAALDALALGYDVQLPDCSFALLPRTSVSEQALASFVSTGIQQAEQLPRSTSFADQHRHAASTSKQHRNRGSDVAEKKRFARQVRSPVADARRTNLNEDWIMNHSISESSVAPTPDSSSRASTSYRPNISQYVLDSPHRTQRSDDSTYRDNSGMNLVSSHPPRSMADVSYQSSPVRRHSMIIHQTPSARPQSQNNPITLIPAASSTYDNEDSYRLPATKVTTRSHPNRPSPLPSMTPLPESPSVERSLDAYFSPRNEEYQINIQQLGGSAQYARIHAGISGTRSYGQPSSTRSQALKSPVWSVSGARDSHADRVARQLPKNEVPHGDPGPSRSHHHHSSSEPPVPVTSVYRNSRPHAGPQRSQFTPSLMVSPMPSYATSPTSGQHVSDKPRLRVTTQSIPGSSTQSLRSAPLPSTTTSSHTTPFHDDDEAFKVHPERAAVSRMETLLMLSACRAEGVGSRSEVIMGHPTADGVVIVSPVHDHFGYPGLSPQTAGHNYQTLTHPNLLGLSDIKIRGPPEAPGDMGFRTGAVISTQERSPTHRRARQRSGSVGAPTLPDSTHRARGHHGSHRSRQRSTSLIVQGLSPDAVKKLRMYEQIKYQGKGKPESLREIVGCTAKYRVYGARARKNAILSLSKTPISAAEVPLPSSPILLPTNHQKEPSFMASQVPDPPSPRNVPLPISPPQSPDLCAPVNHSAPPISSLISPDSLIRYHASQGIQSPRPIRTRQNTQSGRVVPTLRLISSPDMVDPQLDVGTPQTECTEKTECASEGGVTSVDDQASLKSEGLKLEPQLERILTPPPAFWSPPPNSTVIRTSAPLPLLPAANVSTPTARATSVSIPSARTSSAPPLRPMSVPPPGDSLRVGESEDVRRAWSCQPATAELPPVKSFAGDWRQCMVIELSDEEEEEEEETTDTDFSELEDEEVDDCQVLDATDVAADGDLMTLPELKSKSVGGAEMGSANQDKPAESREMTKGVVTPGIGSVIITGVNAVEAVQHAIVKLALDNAGAVHSQRAMQARPKRPAAPIRTGSMTGIYPTMNQPFTRRSLDSEHYRDSNPLRVLQSQYSTTAPRPSHIHNLPVYPHLSANPTLESLRSGLELRAAASASAIEEAVRARSASPGVTPQDGHGPGSRSNPGFILPPRLQRLQSVHPRTTAPIPTPRLEIPSLPSPRLDIPALQQRRSPYESPLRSAPPVANLYPAPFNAPQYPVMTRQFPIIPLVQGLSHVAPSIYTSQMDQLAHTPRHSASPEALPSSNRAHLTSIIVDNKLVPPAPATAPLPRNNSGRYKRQTQRSAEAVLSNSEDSKLAPVVKHPLPSPQLRLQCQSKRAGKSVGISTGRTPPLSKPRPVLRPPARRASLLNLRSVLILPRRVCLRPKNLHLLPLRKARLPYLRAIRLIWRMKPQAQRQNRNASISLLKDTNPPNLVPSRRLFPLRELVDIGTRMEDRRCAHDFKSNLQAKMRVIIKPNLGRDQVGRLNKLRVSDYCQ</sequence>
<feature type="region of interest" description="Disordered" evidence="1">
    <location>
        <begin position="965"/>
        <end position="986"/>
    </location>
</feature>
<feature type="compositionally biased region" description="Polar residues" evidence="1">
    <location>
        <begin position="214"/>
        <end position="223"/>
    </location>
</feature>
<feature type="compositionally biased region" description="Polar residues" evidence="1">
    <location>
        <begin position="459"/>
        <end position="470"/>
    </location>
</feature>
<feature type="region of interest" description="Disordered" evidence="1">
    <location>
        <begin position="1077"/>
        <end position="1105"/>
    </location>
</feature>
<gene>
    <name evidence="2" type="ORF">AG1IA_04896</name>
</gene>
<accession>L8WXI4</accession>
<feature type="region of interest" description="Disordered" evidence="1">
    <location>
        <begin position="1335"/>
        <end position="1377"/>
    </location>
</feature>
<feature type="compositionally biased region" description="Low complexity" evidence="1">
    <location>
        <begin position="471"/>
        <end position="487"/>
    </location>
</feature>
<organism evidence="2 3">
    <name type="scientific">Thanatephorus cucumeris (strain AG1-IA)</name>
    <name type="common">Rice sheath blight fungus</name>
    <name type="synonym">Rhizoctonia solani</name>
    <dbReference type="NCBI Taxonomy" id="983506"/>
    <lineage>
        <taxon>Eukaryota</taxon>
        <taxon>Fungi</taxon>
        <taxon>Dikarya</taxon>
        <taxon>Basidiomycota</taxon>
        <taxon>Agaricomycotina</taxon>
        <taxon>Agaricomycetes</taxon>
        <taxon>Cantharellales</taxon>
        <taxon>Ceratobasidiaceae</taxon>
        <taxon>Rhizoctonia</taxon>
        <taxon>Rhizoctonia solani AG-1</taxon>
    </lineage>
</organism>
<feature type="compositionally biased region" description="Pro residues" evidence="1">
    <location>
        <begin position="913"/>
        <end position="923"/>
    </location>
</feature>
<proteinExistence type="predicted"/>
<feature type="region of interest" description="Disordered" evidence="1">
    <location>
        <begin position="112"/>
        <end position="156"/>
    </location>
</feature>
<feature type="compositionally biased region" description="Pro residues" evidence="1">
    <location>
        <begin position="293"/>
        <end position="305"/>
    </location>
</feature>
<reference evidence="2 3" key="1">
    <citation type="journal article" date="2013" name="Nat. Commun.">
        <title>The evolution and pathogenic mechanisms of the rice sheath blight pathogen.</title>
        <authorList>
            <person name="Zheng A."/>
            <person name="Lin R."/>
            <person name="Xu L."/>
            <person name="Qin P."/>
            <person name="Tang C."/>
            <person name="Ai P."/>
            <person name="Zhang D."/>
            <person name="Liu Y."/>
            <person name="Sun Z."/>
            <person name="Feng H."/>
            <person name="Wang Y."/>
            <person name="Chen Y."/>
            <person name="Liang X."/>
            <person name="Fu R."/>
            <person name="Li Q."/>
            <person name="Zhang J."/>
            <person name="Yu X."/>
            <person name="Xie Z."/>
            <person name="Ding L."/>
            <person name="Guan P."/>
            <person name="Tang J."/>
            <person name="Liang Y."/>
            <person name="Wang S."/>
            <person name="Deng Q."/>
            <person name="Li S."/>
            <person name="Zhu J."/>
            <person name="Wang L."/>
            <person name="Liu H."/>
            <person name="Li P."/>
        </authorList>
    </citation>
    <scope>NUCLEOTIDE SEQUENCE [LARGE SCALE GENOMIC DNA]</scope>
    <source>
        <strain evidence="3">AG-1 IA</strain>
    </source>
</reference>
<feature type="region of interest" description="Disordered" evidence="1">
    <location>
        <begin position="718"/>
        <end position="738"/>
    </location>
</feature>
<evidence type="ECO:0000313" key="3">
    <source>
        <dbReference type="Proteomes" id="UP000011668"/>
    </source>
</evidence>
<feature type="region of interest" description="Disordered" evidence="1">
    <location>
        <begin position="1389"/>
        <end position="1415"/>
    </location>
</feature>
<feature type="region of interest" description="Disordered" evidence="1">
    <location>
        <begin position="810"/>
        <end position="837"/>
    </location>
</feature>